<gene>
    <name evidence="2" type="ORF">COS54_02185</name>
</gene>
<name>A0A2M7BCS0_9BACT</name>
<dbReference type="AlphaFoldDB" id="A0A2M7BCS0"/>
<evidence type="ECO:0000256" key="1">
    <source>
        <dbReference type="SAM" id="Phobius"/>
    </source>
</evidence>
<accession>A0A2M7BCS0</accession>
<feature type="transmembrane region" description="Helical" evidence="1">
    <location>
        <begin position="84"/>
        <end position="110"/>
    </location>
</feature>
<feature type="transmembrane region" description="Helical" evidence="1">
    <location>
        <begin position="20"/>
        <end position="38"/>
    </location>
</feature>
<dbReference type="Proteomes" id="UP000229631">
    <property type="component" value="Unassembled WGS sequence"/>
</dbReference>
<reference evidence="3" key="1">
    <citation type="submission" date="2017-09" db="EMBL/GenBank/DDBJ databases">
        <title>Depth-based differentiation of microbial function through sediment-hosted aquifers and enrichment of novel symbionts in the deep terrestrial subsurface.</title>
        <authorList>
            <person name="Probst A.J."/>
            <person name="Ladd B."/>
            <person name="Jarett J.K."/>
            <person name="Geller-Mcgrath D.E."/>
            <person name="Sieber C.M.K."/>
            <person name="Emerson J.B."/>
            <person name="Anantharaman K."/>
            <person name="Thomas B.C."/>
            <person name="Malmstrom R."/>
            <person name="Stieglmeier M."/>
            <person name="Klingl A."/>
            <person name="Woyke T."/>
            <person name="Ryan C.M."/>
            <person name="Banfield J.F."/>
        </authorList>
    </citation>
    <scope>NUCLEOTIDE SEQUENCE [LARGE SCALE GENOMIC DNA]</scope>
</reference>
<keyword evidence="1" id="KW-0472">Membrane</keyword>
<feature type="transmembrane region" description="Helical" evidence="1">
    <location>
        <begin position="59"/>
        <end position="78"/>
    </location>
</feature>
<protein>
    <submittedName>
        <fullName evidence="2">Uncharacterized protein</fullName>
    </submittedName>
</protein>
<evidence type="ECO:0000313" key="2">
    <source>
        <dbReference type="EMBL" id="PIV00889.1"/>
    </source>
</evidence>
<proteinExistence type="predicted"/>
<sequence>MLESLHSLTGAVIAYKIGNPALAFPLAFLSHFACDLLPHWNPEIYKEKKKLGHLLAKTNLQIIIDCLLGLFFGLFIAFKALPSTIHFLTVIGGSFFAILPDLAEAPFYYLNVKASPILILTKFQRSHQFKTSFWFGITFQIVYAIFLLSLVW</sequence>
<organism evidence="2 3">
    <name type="scientific">Candidatus Shapirobacteria bacterium CG03_land_8_20_14_0_80_39_12</name>
    <dbReference type="NCBI Taxonomy" id="1974879"/>
    <lineage>
        <taxon>Bacteria</taxon>
        <taxon>Candidatus Shapironibacteriota</taxon>
    </lineage>
</organism>
<evidence type="ECO:0000313" key="3">
    <source>
        <dbReference type="Proteomes" id="UP000229631"/>
    </source>
</evidence>
<dbReference type="EMBL" id="PEVC01000039">
    <property type="protein sequence ID" value="PIV00889.1"/>
    <property type="molecule type" value="Genomic_DNA"/>
</dbReference>
<feature type="transmembrane region" description="Helical" evidence="1">
    <location>
        <begin position="131"/>
        <end position="151"/>
    </location>
</feature>
<comment type="caution">
    <text evidence="2">The sequence shown here is derived from an EMBL/GenBank/DDBJ whole genome shotgun (WGS) entry which is preliminary data.</text>
</comment>
<keyword evidence="1" id="KW-1133">Transmembrane helix</keyword>
<keyword evidence="1" id="KW-0812">Transmembrane</keyword>